<proteinExistence type="predicted"/>
<dbReference type="PANTHER" id="PTHR33991">
    <property type="entry name" value="DNA REPAIR PROTEIN RECO"/>
    <property type="match status" value="1"/>
</dbReference>
<accession>A0ABY8C2X9</accession>
<dbReference type="Pfam" id="PF02565">
    <property type="entry name" value="RecO_C"/>
    <property type="match status" value="1"/>
</dbReference>
<sequence>MDNNGHYKCQALLLRVSAKLPGGRFIKIFSPQIGVISCFEQKGKAAGSDNAFTSLKPYFLPDYSYVDLDLFSHRGKYYLSDFSVIYRFSLLTRSLPTLAATSLILDLLTDLATDREQARKLWPYTLYALSAVDKSAENSVDLSVVRGIAATYVLRALAESGYRPNLDLPSATTAERTCFSFAAGSLQTYHQTEADSSLTSVQELSGNCTNLLRYICSCPVQRLYNIVISPELSAYLWHFAERWLAYNLEKEYSGQKSLDELQKDSAAFLDLAAQIALKRRERDQGAADKFVLK</sequence>
<gene>
    <name evidence="1" type="ORF">PYS61_03585</name>
</gene>
<dbReference type="Proteomes" id="UP001220478">
    <property type="component" value="Chromosome"/>
</dbReference>
<dbReference type="RefSeq" id="WP_315571068.1">
    <property type="nucleotide sequence ID" value="NZ_CP118868.1"/>
</dbReference>
<name>A0ABY8C2X9_9FIRM</name>
<dbReference type="InterPro" id="IPR037278">
    <property type="entry name" value="ARFGAP/RecO"/>
</dbReference>
<evidence type="ECO:0000313" key="1">
    <source>
        <dbReference type="EMBL" id="WEG35038.1"/>
    </source>
</evidence>
<dbReference type="SUPFAM" id="SSF57863">
    <property type="entry name" value="ArfGap/RecO-like zinc finger"/>
    <property type="match status" value="1"/>
</dbReference>
<dbReference type="EMBL" id="CP118868">
    <property type="protein sequence ID" value="WEG35038.1"/>
    <property type="molecule type" value="Genomic_DNA"/>
</dbReference>
<organism evidence="1 2">
    <name type="scientific">Amygdalobacter indicium</name>
    <dbReference type="NCBI Taxonomy" id="3029272"/>
    <lineage>
        <taxon>Bacteria</taxon>
        <taxon>Bacillati</taxon>
        <taxon>Bacillota</taxon>
        <taxon>Clostridia</taxon>
        <taxon>Eubacteriales</taxon>
        <taxon>Oscillospiraceae</taxon>
        <taxon>Amygdalobacter</taxon>
    </lineage>
</organism>
<reference evidence="1 2" key="1">
    <citation type="submission" date="2023-02" db="EMBL/GenBank/DDBJ databases">
        <title>Novel Oscillospiraceae bacterial genomes.</title>
        <authorList>
            <person name="Srinivasan S."/>
            <person name="Austin M.N."/>
            <person name="Fiedler T.L."/>
            <person name="Strenk S.M."/>
            <person name="Agnew K.J."/>
            <person name="Nagana Gowda G.A."/>
            <person name="Raftery D."/>
            <person name="Beamer M.A."/>
            <person name="Achilles S.L."/>
            <person name="Wiesenfeld H.C."/>
            <person name="Fredricks D.N."/>
            <person name="Hillier S.L."/>
        </authorList>
    </citation>
    <scope>NUCLEOTIDE SEQUENCE [LARGE SCALE GENOMIC DNA]</scope>
    <source>
        <strain evidence="1 2">CHIC02 1186E3-8</strain>
    </source>
</reference>
<evidence type="ECO:0000313" key="2">
    <source>
        <dbReference type="Proteomes" id="UP001220478"/>
    </source>
</evidence>
<keyword evidence="2" id="KW-1185">Reference proteome</keyword>
<protein>
    <submittedName>
        <fullName evidence="1">DNA repair protein RecO C-terminal domain-containing protein</fullName>
    </submittedName>
</protein>
<dbReference type="PANTHER" id="PTHR33991:SF1">
    <property type="entry name" value="DNA REPAIR PROTEIN RECO"/>
    <property type="match status" value="1"/>
</dbReference>
<dbReference type="InterPro" id="IPR003717">
    <property type="entry name" value="RecO"/>
</dbReference>